<keyword evidence="14" id="KW-1185">Reference proteome</keyword>
<comment type="similarity">
    <text evidence="2">Belongs to the uracil-DNA glycosylase (UDG) superfamily. Type 4 (UDGa) family.</text>
</comment>
<dbReference type="GO" id="GO:0051539">
    <property type="term" value="F:4 iron, 4 sulfur cluster binding"/>
    <property type="evidence" value="ECO:0007669"/>
    <property type="project" value="UniProtKB-KW"/>
</dbReference>
<sequence>MRKQRALGHLCRHIKACCHCSLHESTAQALCGEGNADASLFFIAQAPGETEEKVGHMFMGPTGRVVDQLFQSVHLSREEVYMTNLIKCRLPGNRKPKMVEIESCGFYLDREIEIVKPRLLVPMGYCATRYLLERYGLTHTPAKEQIGRLYVSGSFLIYPVRHPSALLHNPSLREELFRDFERIPHLCGGALNLPDHISH</sequence>
<reference evidence="13 14" key="1">
    <citation type="submission" date="2014-08" db="EMBL/GenBank/DDBJ databases">
        <authorList>
            <person name="Wibberg D."/>
        </authorList>
    </citation>
    <scope>NUCLEOTIDE SEQUENCE [LARGE SCALE GENOMIC DNA]</scope>
    <source>
        <strain evidence="14">ING2-E5B</strain>
    </source>
</reference>
<proteinExistence type="inferred from homology"/>
<evidence type="ECO:0000256" key="9">
    <source>
        <dbReference type="ARBA" id="ARBA00023004"/>
    </source>
</evidence>
<dbReference type="OrthoDB" id="5290748at2"/>
<evidence type="ECO:0000256" key="11">
    <source>
        <dbReference type="ARBA" id="ARBA00023204"/>
    </source>
</evidence>
<evidence type="ECO:0000256" key="2">
    <source>
        <dbReference type="ARBA" id="ARBA00006521"/>
    </source>
</evidence>
<keyword evidence="8" id="KW-0378">Hydrolase</keyword>
<dbReference type="PANTHER" id="PTHR33693">
    <property type="entry name" value="TYPE-5 URACIL-DNA GLYCOSYLASE"/>
    <property type="match status" value="1"/>
</dbReference>
<evidence type="ECO:0000256" key="3">
    <source>
        <dbReference type="ARBA" id="ARBA00012030"/>
    </source>
</evidence>
<evidence type="ECO:0000313" key="13">
    <source>
        <dbReference type="EMBL" id="CEA15357.1"/>
    </source>
</evidence>
<evidence type="ECO:0000256" key="6">
    <source>
        <dbReference type="ARBA" id="ARBA00022723"/>
    </source>
</evidence>
<dbReference type="KEGG" id="pbt:ING2E5B_0590"/>
<keyword evidence="10" id="KW-0411">Iron-sulfur</keyword>
<keyword evidence="9" id="KW-0408">Iron</keyword>
<dbReference type="AlphaFoldDB" id="A0A098C0B1"/>
<evidence type="ECO:0000256" key="7">
    <source>
        <dbReference type="ARBA" id="ARBA00022763"/>
    </source>
</evidence>
<dbReference type="STRING" id="1562970.ING2E5B_0590"/>
<accession>A0A098C0B1</accession>
<gene>
    <name evidence="13" type="ORF">ING2E5B_0590</name>
</gene>
<dbReference type="SMART" id="SM00986">
    <property type="entry name" value="UDG"/>
    <property type="match status" value="1"/>
</dbReference>
<feature type="domain" description="Uracil-DNA glycosylase-like" evidence="12">
    <location>
        <begin position="31"/>
        <end position="181"/>
    </location>
</feature>
<dbReference type="CDD" id="cd10030">
    <property type="entry name" value="UDG-F4_TTUDGA_SPO1dp_like"/>
    <property type="match status" value="1"/>
</dbReference>
<dbReference type="PANTHER" id="PTHR33693:SF1">
    <property type="entry name" value="TYPE-4 URACIL-DNA GLYCOSYLASE"/>
    <property type="match status" value="1"/>
</dbReference>
<evidence type="ECO:0000259" key="12">
    <source>
        <dbReference type="SMART" id="SM00986"/>
    </source>
</evidence>
<keyword evidence="5" id="KW-0004">4Fe-4S</keyword>
<keyword evidence="7" id="KW-0227">DNA damage</keyword>
<dbReference type="GO" id="GO:0004844">
    <property type="term" value="F:uracil DNA N-glycosylase activity"/>
    <property type="evidence" value="ECO:0007669"/>
    <property type="project" value="UniProtKB-EC"/>
</dbReference>
<comment type="catalytic activity">
    <reaction evidence="1">
        <text>Hydrolyzes single-stranded DNA or mismatched double-stranded DNA and polynucleotides, releasing free uracil.</text>
        <dbReference type="EC" id="3.2.2.27"/>
    </reaction>
</comment>
<protein>
    <recommendedName>
        <fullName evidence="4">Type-4 uracil-DNA glycosylase</fullName>
        <ecNumber evidence="3">3.2.2.27</ecNumber>
    </recommendedName>
</protein>
<name>A0A098C0B1_9BACT</name>
<dbReference type="SMART" id="SM00987">
    <property type="entry name" value="UreE_C"/>
    <property type="match status" value="1"/>
</dbReference>
<evidence type="ECO:0000256" key="5">
    <source>
        <dbReference type="ARBA" id="ARBA00022485"/>
    </source>
</evidence>
<dbReference type="InterPro" id="IPR051536">
    <property type="entry name" value="UDG_Type-4/5"/>
</dbReference>
<keyword evidence="11" id="KW-0234">DNA repair</keyword>
<dbReference type="NCBIfam" id="TIGR00758">
    <property type="entry name" value="UDG_fam4"/>
    <property type="match status" value="1"/>
</dbReference>
<dbReference type="SUPFAM" id="SSF52141">
    <property type="entry name" value="Uracil-DNA glycosylase-like"/>
    <property type="match status" value="1"/>
</dbReference>
<dbReference type="EC" id="3.2.2.27" evidence="3"/>
<keyword evidence="6" id="KW-0479">Metal-binding</keyword>
<evidence type="ECO:0000256" key="1">
    <source>
        <dbReference type="ARBA" id="ARBA00001400"/>
    </source>
</evidence>
<organism evidence="13 14">
    <name type="scientific">Fermentimonas caenicola</name>
    <dbReference type="NCBI Taxonomy" id="1562970"/>
    <lineage>
        <taxon>Bacteria</taxon>
        <taxon>Pseudomonadati</taxon>
        <taxon>Bacteroidota</taxon>
        <taxon>Bacteroidia</taxon>
        <taxon>Bacteroidales</taxon>
        <taxon>Dysgonomonadaceae</taxon>
        <taxon>Fermentimonas</taxon>
    </lineage>
</organism>
<dbReference type="Pfam" id="PF03167">
    <property type="entry name" value="UDG"/>
    <property type="match status" value="1"/>
</dbReference>
<evidence type="ECO:0000256" key="4">
    <source>
        <dbReference type="ARBA" id="ARBA00019403"/>
    </source>
</evidence>
<dbReference type="GO" id="GO:0046872">
    <property type="term" value="F:metal ion binding"/>
    <property type="evidence" value="ECO:0007669"/>
    <property type="project" value="UniProtKB-KW"/>
</dbReference>
<evidence type="ECO:0000256" key="10">
    <source>
        <dbReference type="ARBA" id="ARBA00023014"/>
    </source>
</evidence>
<dbReference type="Gene3D" id="3.40.470.10">
    <property type="entry name" value="Uracil-DNA glycosylase-like domain"/>
    <property type="match status" value="1"/>
</dbReference>
<evidence type="ECO:0000256" key="8">
    <source>
        <dbReference type="ARBA" id="ARBA00022801"/>
    </source>
</evidence>
<dbReference type="InterPro" id="IPR005273">
    <property type="entry name" value="Ura-DNA_glyco_family4"/>
</dbReference>
<dbReference type="GO" id="GO:0006281">
    <property type="term" value="P:DNA repair"/>
    <property type="evidence" value="ECO:0007669"/>
    <property type="project" value="UniProtKB-KW"/>
</dbReference>
<dbReference type="InterPro" id="IPR005122">
    <property type="entry name" value="Uracil-DNA_glycosylase-like"/>
</dbReference>
<dbReference type="InterPro" id="IPR036895">
    <property type="entry name" value="Uracil-DNA_glycosylase-like_sf"/>
</dbReference>
<evidence type="ECO:0000313" key="14">
    <source>
        <dbReference type="Proteomes" id="UP000032417"/>
    </source>
</evidence>
<dbReference type="Proteomes" id="UP000032417">
    <property type="component" value="Chromosome 1"/>
</dbReference>
<dbReference type="HOGENOM" id="CLU_044815_1_3_10"/>
<dbReference type="EMBL" id="LN515532">
    <property type="protein sequence ID" value="CEA15357.1"/>
    <property type="molecule type" value="Genomic_DNA"/>
</dbReference>